<dbReference type="SUPFAM" id="SSF110710">
    <property type="entry name" value="TTHA0583/YokD-like"/>
    <property type="match status" value="1"/>
</dbReference>
<keyword evidence="4" id="KW-0046">Antibiotic resistance</keyword>
<dbReference type="InterPro" id="IPR003679">
    <property type="entry name" value="Amioglycoside_AcTrfase"/>
</dbReference>
<dbReference type="InterPro" id="IPR028345">
    <property type="entry name" value="Antibiotic_NAT-like"/>
</dbReference>
<evidence type="ECO:0000256" key="2">
    <source>
        <dbReference type="ARBA" id="ARBA00022679"/>
    </source>
</evidence>
<organism evidence="5 6">
    <name type="scientific">Actinopolymorpha pittospori</name>
    <dbReference type="NCBI Taxonomy" id="648752"/>
    <lineage>
        <taxon>Bacteria</taxon>
        <taxon>Bacillati</taxon>
        <taxon>Actinomycetota</taxon>
        <taxon>Actinomycetes</taxon>
        <taxon>Propionibacteriales</taxon>
        <taxon>Actinopolymorphaceae</taxon>
        <taxon>Actinopolymorpha</taxon>
    </lineage>
</organism>
<reference evidence="5" key="1">
    <citation type="submission" date="2020-10" db="EMBL/GenBank/DDBJ databases">
        <title>Sequencing the genomes of 1000 actinobacteria strains.</title>
        <authorList>
            <person name="Klenk H.-P."/>
        </authorList>
    </citation>
    <scope>NUCLEOTIDE SEQUENCE</scope>
    <source>
        <strain evidence="5">DSM 45354</strain>
    </source>
</reference>
<dbReference type="EMBL" id="JADBEM010000001">
    <property type="protein sequence ID" value="MBE1608035.1"/>
    <property type="molecule type" value="Genomic_DNA"/>
</dbReference>
<comment type="caution">
    <text evidence="5">The sequence shown here is derived from an EMBL/GenBank/DDBJ whole genome shotgun (WGS) entry which is preliminary data.</text>
</comment>
<dbReference type="PANTHER" id="PTHR11104">
    <property type="entry name" value="AMINOGLYCOSIDE N3-ACETYLTRANSFERASE"/>
    <property type="match status" value="1"/>
</dbReference>
<name>A0A927N3R5_9ACTN</name>
<evidence type="ECO:0000256" key="4">
    <source>
        <dbReference type="RuleBase" id="RU365031"/>
    </source>
</evidence>
<dbReference type="GO" id="GO:0046353">
    <property type="term" value="F:aminoglycoside 3-N-acetyltransferase activity"/>
    <property type="evidence" value="ECO:0007669"/>
    <property type="project" value="UniProtKB-EC"/>
</dbReference>
<evidence type="ECO:0000256" key="3">
    <source>
        <dbReference type="ARBA" id="ARBA00023315"/>
    </source>
</evidence>
<dbReference type="RefSeq" id="WP_192751890.1">
    <property type="nucleotide sequence ID" value="NZ_BAABJL010000230.1"/>
</dbReference>
<dbReference type="Pfam" id="PF02522">
    <property type="entry name" value="Antibiotic_NAT"/>
    <property type="match status" value="1"/>
</dbReference>
<keyword evidence="6" id="KW-1185">Reference proteome</keyword>
<keyword evidence="3 4" id="KW-0012">Acyltransferase</keyword>
<accession>A0A927N3R5</accession>
<dbReference type="EC" id="2.3.1.-" evidence="4"/>
<gene>
    <name evidence="5" type="ORF">HEB94_004883</name>
</gene>
<proteinExistence type="inferred from homology"/>
<evidence type="ECO:0000313" key="6">
    <source>
        <dbReference type="Proteomes" id="UP000638648"/>
    </source>
</evidence>
<evidence type="ECO:0000313" key="5">
    <source>
        <dbReference type="EMBL" id="MBE1608035.1"/>
    </source>
</evidence>
<sequence length="281" mass="31102">MPAPTDLMRDQTFIPMTQPKLVEGLRQLGVEPGSVLMVHVRMSAFRWVVGGIDAIVESLRDAVGPSGTLLAFTGWEDSPYHLPLWDDCPRWQAAYRDHQPAFDPAVSSARRDFGRFPERLRTWPGARRSGHPEASFAALGPGAARLLADQRDNDPFGFDSPLDRLCEEDGQVLLLGAPLNRMTLCHHAEALTDLPSRRFHTFRAPVAGMGLREYRMIDTFYGAFPYYEDGRGIDSPTRTMAEQAVAAGAGRSTQIGGATAWLFDSRATVAAVRAWLEREFG</sequence>
<keyword evidence="2 4" id="KW-0808">Transferase</keyword>
<dbReference type="GO" id="GO:0046677">
    <property type="term" value="P:response to antibiotic"/>
    <property type="evidence" value="ECO:0007669"/>
    <property type="project" value="UniProtKB-KW"/>
</dbReference>
<dbReference type="PANTHER" id="PTHR11104:SF0">
    <property type="entry name" value="SPBETA PROPHAGE-DERIVED AMINOGLYCOSIDE N(3')-ACETYLTRANSFERASE-LIKE PROTEIN YOKD"/>
    <property type="match status" value="1"/>
</dbReference>
<evidence type="ECO:0000256" key="1">
    <source>
        <dbReference type="ARBA" id="ARBA00006383"/>
    </source>
</evidence>
<comment type="catalytic activity">
    <reaction evidence="4">
        <text>a 2-deoxystreptamine antibiotic + acetyl-CoA = an N(3)-acetyl-2-deoxystreptamine antibiotic + CoA + H(+)</text>
        <dbReference type="Rhea" id="RHEA:12665"/>
        <dbReference type="ChEBI" id="CHEBI:15378"/>
        <dbReference type="ChEBI" id="CHEBI:57287"/>
        <dbReference type="ChEBI" id="CHEBI:57288"/>
        <dbReference type="ChEBI" id="CHEBI:57921"/>
        <dbReference type="ChEBI" id="CHEBI:77452"/>
        <dbReference type="EC" id="2.3.1.81"/>
    </reaction>
</comment>
<protein>
    <recommendedName>
        <fullName evidence="4">Aminoglycoside N(3)-acetyltransferase</fullName>
        <ecNumber evidence="4">2.3.1.-</ecNumber>
    </recommendedName>
</protein>
<dbReference type="Proteomes" id="UP000638648">
    <property type="component" value="Unassembled WGS sequence"/>
</dbReference>
<comment type="similarity">
    <text evidence="1 4">Belongs to the antibiotic N-acetyltransferase family.</text>
</comment>
<dbReference type="AlphaFoldDB" id="A0A927N3R5"/>